<keyword evidence="3" id="KW-1185">Reference proteome</keyword>
<dbReference type="EMBL" id="CP029843">
    <property type="protein sequence ID" value="AWV06704.1"/>
    <property type="molecule type" value="Genomic_DNA"/>
</dbReference>
<dbReference type="InterPro" id="IPR014284">
    <property type="entry name" value="RNA_pol_sigma-70_dom"/>
</dbReference>
<accession>A0A2U9T6X2</accession>
<dbReference type="GO" id="GO:0006352">
    <property type="term" value="P:DNA-templated transcription initiation"/>
    <property type="evidence" value="ECO:0007669"/>
    <property type="project" value="InterPro"/>
</dbReference>
<dbReference type="Proteomes" id="UP000249447">
    <property type="component" value="Chromosome"/>
</dbReference>
<dbReference type="Gene3D" id="1.10.10.10">
    <property type="entry name" value="Winged helix-like DNA-binding domain superfamily/Winged helix DNA-binding domain"/>
    <property type="match status" value="1"/>
</dbReference>
<dbReference type="NCBIfam" id="TIGR02999">
    <property type="entry name" value="Sig-70_X6"/>
    <property type="match status" value="1"/>
</dbReference>
<dbReference type="AlphaFoldDB" id="A0A2U9T6X2"/>
<dbReference type="RefSeq" id="WP_111265852.1">
    <property type="nucleotide sequence ID" value="NZ_CP029843.1"/>
</dbReference>
<dbReference type="InterPro" id="IPR013324">
    <property type="entry name" value="RNA_pol_sigma_r3/r4-like"/>
</dbReference>
<dbReference type="GO" id="GO:0003700">
    <property type="term" value="F:DNA-binding transcription factor activity"/>
    <property type="evidence" value="ECO:0007669"/>
    <property type="project" value="InterPro"/>
</dbReference>
<dbReference type="NCBIfam" id="TIGR02937">
    <property type="entry name" value="sigma70-ECF"/>
    <property type="match status" value="1"/>
</dbReference>
<evidence type="ECO:0000313" key="2">
    <source>
        <dbReference type="EMBL" id="AWV06704.1"/>
    </source>
</evidence>
<dbReference type="Pfam" id="PF07638">
    <property type="entry name" value="Sigma70_ECF"/>
    <property type="match status" value="1"/>
</dbReference>
<dbReference type="SUPFAM" id="SSF88659">
    <property type="entry name" value="Sigma3 and sigma4 domains of RNA polymerase sigma factors"/>
    <property type="match status" value="1"/>
</dbReference>
<name>A0A2U9T6X2_9GAMM</name>
<dbReference type="InterPro" id="IPR036388">
    <property type="entry name" value="WH-like_DNA-bd_sf"/>
</dbReference>
<gene>
    <name evidence="2" type="ORF">C9I47_0985</name>
</gene>
<feature type="domain" description="RNA polymerase sigma-70 ECF-like HTH" evidence="1">
    <location>
        <begin position="17"/>
        <end position="194"/>
    </location>
</feature>
<reference evidence="2 3" key="1">
    <citation type="submission" date="2018-05" db="EMBL/GenBank/DDBJ databases">
        <title>The complete genome of Lysobacter maris HZ9B, a marine bacterium antagonistic against terrestrial plant pathogens.</title>
        <authorList>
            <person name="Zhang X.-Q."/>
        </authorList>
    </citation>
    <scope>NUCLEOTIDE SEQUENCE [LARGE SCALE GENOMIC DNA]</scope>
    <source>
        <strain evidence="2 3">HZ9B</strain>
    </source>
</reference>
<dbReference type="InterPro" id="IPR011517">
    <property type="entry name" value="RNA_pol_sigma70_ECF-like"/>
</dbReference>
<dbReference type="OrthoDB" id="128473at2"/>
<evidence type="ECO:0000313" key="3">
    <source>
        <dbReference type="Proteomes" id="UP000249447"/>
    </source>
</evidence>
<sequence>MKDFDSQADFDFGQDTMESVTQLIVAAENGHSDAWDRVYSLLYGELHRAAQIQIRRVWKRGDRSPTSLINRTWLRLDQGKLGLKNRQHMIAVLSKAMRYALLDEARRLQALKREDAASTSELDSISEPSFDPELEQLVEVGRAIEALAAIDPRLAQLVEMRYFAGMNDIEIGEVLDLTDRTIRRDWRKARAFLAAYIGGASDAFGDIPEQPAL</sequence>
<organism evidence="2 3">
    <name type="scientific">Marilutibacter maris</name>
    <dbReference type="NCBI Taxonomy" id="1605891"/>
    <lineage>
        <taxon>Bacteria</taxon>
        <taxon>Pseudomonadati</taxon>
        <taxon>Pseudomonadota</taxon>
        <taxon>Gammaproteobacteria</taxon>
        <taxon>Lysobacterales</taxon>
        <taxon>Lysobacteraceae</taxon>
        <taxon>Marilutibacter</taxon>
    </lineage>
</organism>
<dbReference type="KEGG" id="lmb:C9I47_0985"/>
<protein>
    <recommendedName>
        <fullName evidence="1">RNA polymerase sigma-70 ECF-like HTH domain-containing protein</fullName>
    </recommendedName>
</protein>
<evidence type="ECO:0000259" key="1">
    <source>
        <dbReference type="Pfam" id="PF07638"/>
    </source>
</evidence>
<dbReference type="InterPro" id="IPR053812">
    <property type="entry name" value="HTH_Sigma70_ECF-like"/>
</dbReference>
<proteinExistence type="predicted"/>